<organism evidence="1 3">
    <name type="scientific">Didymodactylos carnosus</name>
    <dbReference type="NCBI Taxonomy" id="1234261"/>
    <lineage>
        <taxon>Eukaryota</taxon>
        <taxon>Metazoa</taxon>
        <taxon>Spiralia</taxon>
        <taxon>Gnathifera</taxon>
        <taxon>Rotifera</taxon>
        <taxon>Eurotatoria</taxon>
        <taxon>Bdelloidea</taxon>
        <taxon>Philodinida</taxon>
        <taxon>Philodinidae</taxon>
        <taxon>Didymodactylos</taxon>
    </lineage>
</organism>
<protein>
    <submittedName>
        <fullName evidence="1">Uncharacterized protein</fullName>
    </submittedName>
</protein>
<gene>
    <name evidence="1" type="ORF">OVA965_LOCUS14484</name>
    <name evidence="2" type="ORF">TMI583_LOCUS14485</name>
</gene>
<reference evidence="1" key="1">
    <citation type="submission" date="2021-02" db="EMBL/GenBank/DDBJ databases">
        <authorList>
            <person name="Nowell W R."/>
        </authorList>
    </citation>
    <scope>NUCLEOTIDE SEQUENCE</scope>
</reference>
<dbReference type="EMBL" id="CAJNOK010006290">
    <property type="protein sequence ID" value="CAF0999482.1"/>
    <property type="molecule type" value="Genomic_DNA"/>
</dbReference>
<dbReference type="EMBL" id="CAJOBA010006295">
    <property type="protein sequence ID" value="CAF3768896.1"/>
    <property type="molecule type" value="Genomic_DNA"/>
</dbReference>
<proteinExistence type="predicted"/>
<sequence>MIDGCVGLARGCRATSAHVFRAICRSVDFWNDRLGCFASKAVTPVQMDPTSAQLLQNTTKTPADDLTLEQQHQRRCTLLNQKRHERRKRMIMAAKIRIEEQQPQPE</sequence>
<dbReference type="AlphaFoldDB" id="A0A8S2DXB6"/>
<evidence type="ECO:0000313" key="1">
    <source>
        <dbReference type="EMBL" id="CAF0999482.1"/>
    </source>
</evidence>
<evidence type="ECO:0000313" key="2">
    <source>
        <dbReference type="EMBL" id="CAF3768896.1"/>
    </source>
</evidence>
<dbReference type="Proteomes" id="UP000682733">
    <property type="component" value="Unassembled WGS sequence"/>
</dbReference>
<dbReference type="Proteomes" id="UP000677228">
    <property type="component" value="Unassembled WGS sequence"/>
</dbReference>
<name>A0A8S2DXB6_9BILA</name>
<comment type="caution">
    <text evidence="1">The sequence shown here is derived from an EMBL/GenBank/DDBJ whole genome shotgun (WGS) entry which is preliminary data.</text>
</comment>
<accession>A0A8S2DXB6</accession>
<evidence type="ECO:0000313" key="3">
    <source>
        <dbReference type="Proteomes" id="UP000677228"/>
    </source>
</evidence>